<keyword evidence="12" id="KW-1185">Reference proteome</keyword>
<dbReference type="SUPFAM" id="SSF54523">
    <property type="entry name" value="Pili subunits"/>
    <property type="match status" value="1"/>
</dbReference>
<keyword evidence="5 9" id="KW-0997">Cell inner membrane</keyword>
<evidence type="ECO:0000256" key="2">
    <source>
        <dbReference type="ARBA" id="ARBA00008358"/>
    </source>
</evidence>
<evidence type="ECO:0000313" key="11">
    <source>
        <dbReference type="EMBL" id="GLK88429.1"/>
    </source>
</evidence>
<dbReference type="EMBL" id="BSFN01000003">
    <property type="protein sequence ID" value="GLK88429.1"/>
    <property type="molecule type" value="Genomic_DNA"/>
</dbReference>
<dbReference type="RefSeq" id="WP_271194646.1">
    <property type="nucleotide sequence ID" value="NZ_BSFN01000003.1"/>
</dbReference>
<dbReference type="Gene3D" id="3.30.1300.30">
    <property type="entry name" value="GSPII I/J protein-like"/>
    <property type="match status" value="1"/>
</dbReference>
<dbReference type="NCBIfam" id="TIGR01707">
    <property type="entry name" value="gspI"/>
    <property type="match status" value="1"/>
</dbReference>
<keyword evidence="4 9" id="KW-0488">Methylation</keyword>
<dbReference type="PANTHER" id="PTHR38779:SF2">
    <property type="entry name" value="TYPE II SECRETION SYSTEM PROTEIN I-RELATED"/>
    <property type="match status" value="1"/>
</dbReference>
<name>A0A9W6K6J8_9PSED</name>
<dbReference type="GO" id="GO:0015627">
    <property type="term" value="C:type II protein secretion system complex"/>
    <property type="evidence" value="ECO:0007669"/>
    <property type="project" value="UniProtKB-UniRule"/>
</dbReference>
<dbReference type="Pfam" id="PF07963">
    <property type="entry name" value="N_methyl"/>
    <property type="match status" value="1"/>
</dbReference>
<comment type="function">
    <text evidence="9">Component of the type II secretion system required for the energy-dependent secretion of extracellular factors such as proteases and toxins from the periplasm.</text>
</comment>
<reference evidence="11" key="1">
    <citation type="journal article" date="2014" name="Int. J. Syst. Evol. Microbiol.">
        <title>Complete genome sequence of Corynebacterium casei LMG S-19264T (=DSM 44701T), isolated from a smear-ripened cheese.</title>
        <authorList>
            <consortium name="US DOE Joint Genome Institute (JGI-PGF)"/>
            <person name="Walter F."/>
            <person name="Albersmeier A."/>
            <person name="Kalinowski J."/>
            <person name="Ruckert C."/>
        </authorList>
    </citation>
    <scope>NUCLEOTIDE SEQUENCE</scope>
    <source>
        <strain evidence="11">VKM B-2935</strain>
    </source>
</reference>
<dbReference type="Proteomes" id="UP001143328">
    <property type="component" value="Unassembled WGS sequence"/>
</dbReference>
<dbReference type="InterPro" id="IPR003413">
    <property type="entry name" value="T2SS_GspI_C"/>
</dbReference>
<gene>
    <name evidence="11" type="primary">xcpV</name>
    <name evidence="11" type="ORF">GCM10017655_14910</name>
</gene>
<comment type="subunit">
    <text evidence="9">Type II secretion is composed of four main components: the outer membrane complex, the inner membrane complex, the cytoplasmic secretion ATPase and the periplasm-spanning pseudopilus.</text>
</comment>
<comment type="subcellular location">
    <subcellularLocation>
        <location evidence="1 9">Cell inner membrane</location>
        <topology evidence="1 9">Single-pass membrane protein</topology>
    </subcellularLocation>
</comment>
<evidence type="ECO:0000256" key="3">
    <source>
        <dbReference type="ARBA" id="ARBA00022475"/>
    </source>
</evidence>
<evidence type="ECO:0000256" key="1">
    <source>
        <dbReference type="ARBA" id="ARBA00004377"/>
    </source>
</evidence>
<dbReference type="GO" id="GO:0005886">
    <property type="term" value="C:plasma membrane"/>
    <property type="evidence" value="ECO:0007669"/>
    <property type="project" value="UniProtKB-SubCell"/>
</dbReference>
<keyword evidence="8" id="KW-0472">Membrane</keyword>
<comment type="caution">
    <text evidence="11">The sequence shown here is derived from an EMBL/GenBank/DDBJ whole genome shotgun (WGS) entry which is preliminary data.</text>
</comment>
<evidence type="ECO:0000256" key="9">
    <source>
        <dbReference type="RuleBase" id="RU368030"/>
    </source>
</evidence>
<dbReference type="InterPro" id="IPR010052">
    <property type="entry name" value="T2SS_protein-GspI"/>
</dbReference>
<evidence type="ECO:0000256" key="8">
    <source>
        <dbReference type="ARBA" id="ARBA00023136"/>
    </source>
</evidence>
<feature type="domain" description="Type II secretion system protein GspI C-terminal" evidence="10">
    <location>
        <begin position="40"/>
        <end position="105"/>
    </location>
</feature>
<sequence>MTRSHGFTLLEVLVALGIFALVAASVLGVSARSLQTAAKLEDKTLAMWVADNKLSEMQLEPGVPSEGDQQGQVDFANRQWLWQTTVQATSEPTMRRITVWVASRDARGSSGAPKDRAEAYLVGFVTTEPVEPAQ</sequence>
<dbReference type="InterPro" id="IPR012902">
    <property type="entry name" value="N_methyl_site"/>
</dbReference>
<evidence type="ECO:0000259" key="10">
    <source>
        <dbReference type="Pfam" id="PF02501"/>
    </source>
</evidence>
<dbReference type="PANTHER" id="PTHR38779">
    <property type="entry name" value="TYPE II SECRETION SYSTEM PROTEIN I-RELATED"/>
    <property type="match status" value="1"/>
</dbReference>
<evidence type="ECO:0000256" key="7">
    <source>
        <dbReference type="ARBA" id="ARBA00022989"/>
    </source>
</evidence>
<dbReference type="InterPro" id="IPR045584">
    <property type="entry name" value="Pilin-like"/>
</dbReference>
<dbReference type="AlphaFoldDB" id="A0A9W6K6J8"/>
<keyword evidence="7" id="KW-1133">Transmembrane helix</keyword>
<organism evidence="11 12">
    <name type="scientific">Pseudomonas turukhanskensis</name>
    <dbReference type="NCBI Taxonomy" id="1806536"/>
    <lineage>
        <taxon>Bacteria</taxon>
        <taxon>Pseudomonadati</taxon>
        <taxon>Pseudomonadota</taxon>
        <taxon>Gammaproteobacteria</taxon>
        <taxon>Pseudomonadales</taxon>
        <taxon>Pseudomonadaceae</taxon>
        <taxon>Pseudomonas</taxon>
    </lineage>
</organism>
<dbReference type="NCBIfam" id="TIGR02532">
    <property type="entry name" value="IV_pilin_GFxxxE"/>
    <property type="match status" value="1"/>
</dbReference>
<comment type="PTM">
    <text evidence="9">Cleaved by prepilin peptidase.</text>
</comment>
<dbReference type="Pfam" id="PF02501">
    <property type="entry name" value="T2SSI"/>
    <property type="match status" value="1"/>
</dbReference>
<protein>
    <recommendedName>
        <fullName evidence="9">Type II secretion system protein I</fullName>
        <shortName evidence="9">T2SS minor pseudopilin I</shortName>
    </recommendedName>
</protein>
<evidence type="ECO:0000256" key="5">
    <source>
        <dbReference type="ARBA" id="ARBA00022519"/>
    </source>
</evidence>
<evidence type="ECO:0000256" key="4">
    <source>
        <dbReference type="ARBA" id="ARBA00022481"/>
    </source>
</evidence>
<dbReference type="GO" id="GO:0015628">
    <property type="term" value="P:protein secretion by the type II secretion system"/>
    <property type="evidence" value="ECO:0007669"/>
    <property type="project" value="UniProtKB-UniRule"/>
</dbReference>
<comment type="similarity">
    <text evidence="2 9">Belongs to the GSP I family.</text>
</comment>
<keyword evidence="6" id="KW-0812">Transmembrane</keyword>
<dbReference type="PROSITE" id="PS00409">
    <property type="entry name" value="PROKAR_NTER_METHYL"/>
    <property type="match status" value="1"/>
</dbReference>
<proteinExistence type="inferred from homology"/>
<keyword evidence="3" id="KW-1003">Cell membrane</keyword>
<evidence type="ECO:0000256" key="6">
    <source>
        <dbReference type="ARBA" id="ARBA00022692"/>
    </source>
</evidence>
<reference evidence="11" key="2">
    <citation type="submission" date="2023-01" db="EMBL/GenBank/DDBJ databases">
        <authorList>
            <person name="Sun Q."/>
            <person name="Evtushenko L."/>
        </authorList>
    </citation>
    <scope>NUCLEOTIDE SEQUENCE</scope>
    <source>
        <strain evidence="11">VKM B-2935</strain>
    </source>
</reference>
<accession>A0A9W6K6J8</accession>
<evidence type="ECO:0000313" key="12">
    <source>
        <dbReference type="Proteomes" id="UP001143328"/>
    </source>
</evidence>